<dbReference type="InterPro" id="IPR001173">
    <property type="entry name" value="Glyco_trans_2-like"/>
</dbReference>
<dbReference type="Proteomes" id="UP000783287">
    <property type="component" value="Unassembled WGS sequence"/>
</dbReference>
<evidence type="ECO:0000313" key="3">
    <source>
        <dbReference type="Proteomes" id="UP000783287"/>
    </source>
</evidence>
<organism evidence="2 3">
    <name type="scientific">Candidatus Dojkabacteria bacterium</name>
    <dbReference type="NCBI Taxonomy" id="2099670"/>
    <lineage>
        <taxon>Bacteria</taxon>
        <taxon>Candidatus Dojkabacteria</taxon>
    </lineage>
</organism>
<evidence type="ECO:0000313" key="2">
    <source>
        <dbReference type="EMBL" id="MCA9383861.1"/>
    </source>
</evidence>
<gene>
    <name evidence="2" type="ORF">KC909_05865</name>
</gene>
<dbReference type="PANTHER" id="PTHR48090">
    <property type="entry name" value="UNDECAPRENYL-PHOSPHATE 4-DEOXY-4-FORMAMIDO-L-ARABINOSE TRANSFERASE-RELATED"/>
    <property type="match status" value="1"/>
</dbReference>
<dbReference type="PANTHER" id="PTHR48090:SF7">
    <property type="entry name" value="RFBJ PROTEIN"/>
    <property type="match status" value="1"/>
</dbReference>
<dbReference type="SUPFAM" id="SSF53448">
    <property type="entry name" value="Nucleotide-diphospho-sugar transferases"/>
    <property type="match status" value="1"/>
</dbReference>
<name>A0A955RJD6_9BACT</name>
<reference evidence="2" key="2">
    <citation type="journal article" date="2021" name="Microbiome">
        <title>Successional dynamics and alternative stable states in a saline activated sludge microbial community over 9 years.</title>
        <authorList>
            <person name="Wang Y."/>
            <person name="Ye J."/>
            <person name="Ju F."/>
            <person name="Liu L."/>
            <person name="Boyd J.A."/>
            <person name="Deng Y."/>
            <person name="Parks D.H."/>
            <person name="Jiang X."/>
            <person name="Yin X."/>
            <person name="Woodcroft B.J."/>
            <person name="Tyson G.W."/>
            <person name="Hugenholtz P."/>
            <person name="Polz M.F."/>
            <person name="Zhang T."/>
        </authorList>
    </citation>
    <scope>NUCLEOTIDE SEQUENCE</scope>
    <source>
        <strain evidence="2">HKST-UBA14</strain>
    </source>
</reference>
<dbReference type="InterPro" id="IPR050256">
    <property type="entry name" value="Glycosyltransferase_2"/>
</dbReference>
<dbReference type="InterPro" id="IPR029044">
    <property type="entry name" value="Nucleotide-diphossugar_trans"/>
</dbReference>
<comment type="caution">
    <text evidence="2">The sequence shown here is derived from an EMBL/GenBank/DDBJ whole genome shotgun (WGS) entry which is preliminary data.</text>
</comment>
<evidence type="ECO:0000259" key="1">
    <source>
        <dbReference type="Pfam" id="PF00535"/>
    </source>
</evidence>
<reference evidence="2" key="1">
    <citation type="submission" date="2020-04" db="EMBL/GenBank/DDBJ databases">
        <authorList>
            <person name="Zhang T."/>
        </authorList>
    </citation>
    <scope>NUCLEOTIDE SEQUENCE</scope>
    <source>
        <strain evidence="2">HKST-UBA14</strain>
    </source>
</reference>
<accession>A0A955RJD6</accession>
<dbReference type="CDD" id="cd04179">
    <property type="entry name" value="DPM_DPG-synthase_like"/>
    <property type="match status" value="1"/>
</dbReference>
<protein>
    <submittedName>
        <fullName evidence="2">Glycosyltransferase family 2 protein</fullName>
    </submittedName>
</protein>
<feature type="domain" description="Glycosyltransferase 2-like" evidence="1">
    <location>
        <begin position="8"/>
        <end position="161"/>
    </location>
</feature>
<dbReference type="Pfam" id="PF00535">
    <property type="entry name" value="Glycos_transf_2"/>
    <property type="match status" value="1"/>
</dbReference>
<dbReference type="AlphaFoldDB" id="A0A955RJD6"/>
<dbReference type="Gene3D" id="3.90.550.10">
    <property type="entry name" value="Spore Coat Polysaccharide Biosynthesis Protein SpsA, Chain A"/>
    <property type="match status" value="1"/>
</dbReference>
<dbReference type="EMBL" id="JAGQLK010000155">
    <property type="protein sequence ID" value="MCA9383861.1"/>
    <property type="molecule type" value="Genomic_DNA"/>
</dbReference>
<sequence length="232" mass="26568">MKLKKNLSVIIPAYNEEATLEEVIKTVLQQPMVAEVIVIDDNSTDKTPEIISSFGKQIRSTRNKTNKGKGYGVRKGISMAQSKYLLVQDADLEYDPADYAKLMKAMLQNNPDLVNSVRDFSSQDVQLITRLGSRVIPDLVFLFFGKSIKDIVSCYKLMKTETWKKLNLKSDRFELETEIMVKAIINDLDIQEVEISYKPRSKQEGKHIGVKDGLKVAWMLLGYRLNKKKRKF</sequence>
<proteinExistence type="predicted"/>